<feature type="domain" description="G-protein coupled receptors family 1 profile" evidence="9">
    <location>
        <begin position="1"/>
        <end position="171"/>
    </location>
</feature>
<dbReference type="InterPro" id="IPR017452">
    <property type="entry name" value="GPCR_Rhodpsn_7TM"/>
</dbReference>
<dbReference type="EMBL" id="CAAALY010013424">
    <property type="protein sequence ID" value="VEL11977.1"/>
    <property type="molecule type" value="Genomic_DNA"/>
</dbReference>
<feature type="transmembrane region" description="Helical" evidence="8">
    <location>
        <begin position="20"/>
        <end position="45"/>
    </location>
</feature>
<keyword evidence="7" id="KW-0807">Transducer</keyword>
<name>A0A3S5A4V8_9PLAT</name>
<keyword evidence="2 8" id="KW-0812">Transmembrane</keyword>
<dbReference type="PROSITE" id="PS50262">
    <property type="entry name" value="G_PROTEIN_RECEP_F1_2"/>
    <property type="match status" value="1"/>
</dbReference>
<evidence type="ECO:0000313" key="11">
    <source>
        <dbReference type="Proteomes" id="UP000784294"/>
    </source>
</evidence>
<dbReference type="GO" id="GO:0004930">
    <property type="term" value="F:G protein-coupled receptor activity"/>
    <property type="evidence" value="ECO:0007669"/>
    <property type="project" value="UniProtKB-KW"/>
</dbReference>
<dbReference type="OrthoDB" id="2101615at2759"/>
<evidence type="ECO:0000256" key="3">
    <source>
        <dbReference type="ARBA" id="ARBA00022989"/>
    </source>
</evidence>
<comment type="subcellular location">
    <subcellularLocation>
        <location evidence="1">Membrane</location>
        <topology evidence="1">Multi-pass membrane protein</topology>
    </subcellularLocation>
</comment>
<keyword evidence="4" id="KW-0297">G-protein coupled receptor</keyword>
<keyword evidence="5 8" id="KW-0472">Membrane</keyword>
<gene>
    <name evidence="10" type="ORF">PXEA_LOCUS5417</name>
</gene>
<comment type="caution">
    <text evidence="10">The sequence shown here is derived from an EMBL/GenBank/DDBJ whole genome shotgun (WGS) entry which is preliminary data.</text>
</comment>
<dbReference type="Pfam" id="PF00001">
    <property type="entry name" value="7tm_1"/>
    <property type="match status" value="1"/>
</dbReference>
<evidence type="ECO:0000256" key="1">
    <source>
        <dbReference type="ARBA" id="ARBA00004141"/>
    </source>
</evidence>
<feature type="transmembrane region" description="Helical" evidence="8">
    <location>
        <begin position="112"/>
        <end position="139"/>
    </location>
</feature>
<dbReference type="GO" id="GO:0016020">
    <property type="term" value="C:membrane"/>
    <property type="evidence" value="ECO:0007669"/>
    <property type="project" value="UniProtKB-SubCell"/>
</dbReference>
<evidence type="ECO:0000259" key="9">
    <source>
        <dbReference type="PROSITE" id="PS50262"/>
    </source>
</evidence>
<accession>A0A3S5A4V8</accession>
<dbReference type="AlphaFoldDB" id="A0A3S5A4V8"/>
<keyword evidence="11" id="KW-1185">Reference proteome</keyword>
<evidence type="ECO:0000256" key="7">
    <source>
        <dbReference type="ARBA" id="ARBA00023224"/>
    </source>
</evidence>
<evidence type="ECO:0000313" key="10">
    <source>
        <dbReference type="EMBL" id="VEL11977.1"/>
    </source>
</evidence>
<evidence type="ECO:0000256" key="5">
    <source>
        <dbReference type="ARBA" id="ARBA00023136"/>
    </source>
</evidence>
<evidence type="ECO:0000256" key="8">
    <source>
        <dbReference type="SAM" id="Phobius"/>
    </source>
</evidence>
<evidence type="ECO:0000256" key="6">
    <source>
        <dbReference type="ARBA" id="ARBA00023170"/>
    </source>
</evidence>
<keyword evidence="6" id="KW-0675">Receptor</keyword>
<evidence type="ECO:0000256" key="4">
    <source>
        <dbReference type="ARBA" id="ARBA00023040"/>
    </source>
</evidence>
<dbReference type="PRINTS" id="PR00237">
    <property type="entry name" value="GPCRRHODOPSN"/>
</dbReference>
<dbReference type="InterPro" id="IPR050125">
    <property type="entry name" value="GPCR_opsins"/>
</dbReference>
<organism evidence="10 11">
    <name type="scientific">Protopolystoma xenopodis</name>
    <dbReference type="NCBI Taxonomy" id="117903"/>
    <lineage>
        <taxon>Eukaryota</taxon>
        <taxon>Metazoa</taxon>
        <taxon>Spiralia</taxon>
        <taxon>Lophotrochozoa</taxon>
        <taxon>Platyhelminthes</taxon>
        <taxon>Monogenea</taxon>
        <taxon>Polyopisthocotylea</taxon>
        <taxon>Polystomatidea</taxon>
        <taxon>Polystomatidae</taxon>
        <taxon>Protopolystoma</taxon>
    </lineage>
</organism>
<dbReference type="PANTHER" id="PTHR24240">
    <property type="entry name" value="OPSIN"/>
    <property type="match status" value="1"/>
</dbReference>
<dbReference type="Gene3D" id="1.20.1070.10">
    <property type="entry name" value="Rhodopsin 7-helix transmembrane proteins"/>
    <property type="match status" value="1"/>
</dbReference>
<dbReference type="Proteomes" id="UP000784294">
    <property type="component" value="Unassembled WGS sequence"/>
</dbReference>
<dbReference type="InterPro" id="IPR000276">
    <property type="entry name" value="GPCR_Rhodpsn"/>
</dbReference>
<dbReference type="SUPFAM" id="SSF81321">
    <property type="entry name" value="Family A G protein-coupled receptor-like"/>
    <property type="match status" value="1"/>
</dbReference>
<proteinExistence type="predicted"/>
<keyword evidence="3 8" id="KW-1133">Transmembrane helix</keyword>
<evidence type="ECO:0000256" key="2">
    <source>
        <dbReference type="ARBA" id="ARBA00022692"/>
    </source>
</evidence>
<protein>
    <recommendedName>
        <fullName evidence="9">G-protein coupled receptors family 1 profile domain-containing protein</fullName>
    </recommendedName>
</protein>
<feature type="transmembrane region" description="Helical" evidence="8">
    <location>
        <begin position="151"/>
        <end position="174"/>
    </location>
</feature>
<sequence>MLQMDASNYPDDWIRVLKTKFYAITVLIVHFIIPITIGIGSYLLIYLTVVRHTKEVNEVLHGKDASARSGHKKQRKPMIAIPTDSAACGNDKDCPNGGKALSDRVRSFERRIALMTAAMLLSFVISWGPYAGVVVLGFLGKLNAKTVLLPYFISTCALFAKTSGLTNPIVFVLFHPKFTMNNLFKCFGSRQDDG</sequence>
<reference evidence="10" key="1">
    <citation type="submission" date="2018-11" db="EMBL/GenBank/DDBJ databases">
        <authorList>
            <consortium name="Pathogen Informatics"/>
        </authorList>
    </citation>
    <scope>NUCLEOTIDE SEQUENCE</scope>
</reference>